<reference evidence="8 9" key="1">
    <citation type="submission" date="2016-11" db="EMBL/GenBank/DDBJ databases">
        <title>The macronuclear genome of Stentor coeruleus: a giant cell with tiny introns.</title>
        <authorList>
            <person name="Slabodnick M."/>
            <person name="Ruby J.G."/>
            <person name="Reiff S.B."/>
            <person name="Swart E.C."/>
            <person name="Gosai S."/>
            <person name="Prabakaran S."/>
            <person name="Witkowska E."/>
            <person name="Larue G.E."/>
            <person name="Fisher S."/>
            <person name="Freeman R.M."/>
            <person name="Gunawardena J."/>
            <person name="Chu W."/>
            <person name="Stover N.A."/>
            <person name="Gregory B.D."/>
            <person name="Nowacki M."/>
            <person name="Derisi J."/>
            <person name="Roy S.W."/>
            <person name="Marshall W.F."/>
            <person name="Sood P."/>
        </authorList>
    </citation>
    <scope>NUCLEOTIDE SEQUENCE [LARGE SCALE GENOMIC DNA]</scope>
    <source>
        <strain evidence="8">WM001</strain>
    </source>
</reference>
<keyword evidence="6" id="KW-0460">Magnesium</keyword>
<dbReference type="Proteomes" id="UP000187209">
    <property type="component" value="Unassembled WGS sequence"/>
</dbReference>
<evidence type="ECO:0000313" key="9">
    <source>
        <dbReference type="Proteomes" id="UP000187209"/>
    </source>
</evidence>
<dbReference type="InterPro" id="IPR039812">
    <property type="entry name" value="Vesicle-fus_ATPase"/>
</dbReference>
<evidence type="ECO:0000256" key="4">
    <source>
        <dbReference type="ARBA" id="ARBA00022840"/>
    </source>
</evidence>
<keyword evidence="6" id="KW-0931">ER-Golgi transport</keyword>
<dbReference type="Gene3D" id="2.40.40.20">
    <property type="match status" value="1"/>
</dbReference>
<keyword evidence="6" id="KW-0378">Hydrolase</keyword>
<dbReference type="InterPro" id="IPR009010">
    <property type="entry name" value="Asp_de-COase-like_dom_sf"/>
</dbReference>
<comment type="cofactor">
    <cofactor evidence="6">
        <name>Mg(2+)</name>
        <dbReference type="ChEBI" id="CHEBI:18420"/>
    </cofactor>
    <text evidence="6">Binds 1 Mg(2+) ion per subunit.</text>
</comment>
<evidence type="ECO:0000259" key="7">
    <source>
        <dbReference type="SMART" id="SM00382"/>
    </source>
</evidence>
<comment type="caution">
    <text evidence="8">The sequence shown here is derived from an EMBL/GenBank/DDBJ whole genome shotgun (WGS) entry which is preliminary data.</text>
</comment>
<dbReference type="FunFam" id="3.40.50.300:FF:000166">
    <property type="entry name" value="vesicle-fusing ATPase isoform X1"/>
    <property type="match status" value="1"/>
</dbReference>
<dbReference type="CDD" id="cd00009">
    <property type="entry name" value="AAA"/>
    <property type="match status" value="1"/>
</dbReference>
<dbReference type="Pfam" id="PF17862">
    <property type="entry name" value="AAA_lid_3"/>
    <property type="match status" value="1"/>
</dbReference>
<dbReference type="InterPro" id="IPR041569">
    <property type="entry name" value="AAA_lid_3"/>
</dbReference>
<dbReference type="InterPro" id="IPR003960">
    <property type="entry name" value="ATPase_AAA_CS"/>
</dbReference>
<dbReference type="PANTHER" id="PTHR23078">
    <property type="entry name" value="VESICULAR-FUSION PROTEIN NSF"/>
    <property type="match status" value="1"/>
</dbReference>
<dbReference type="InterPro" id="IPR003593">
    <property type="entry name" value="AAA+_ATPase"/>
</dbReference>
<comment type="function">
    <text evidence="6">Required for vesicle-mediated transport. Catalyzes the fusion of transport vesicles within the Golgi cisternae. Is also required for transport from the endoplasmic reticulum to the Golgi stack. Seems to function as a fusion protein required for the delivery of cargo proteins to all compartments of the Golgi stack independent of vesicle origin.</text>
</comment>
<dbReference type="SUPFAM" id="SSF50692">
    <property type="entry name" value="ADC-like"/>
    <property type="match status" value="1"/>
</dbReference>
<keyword evidence="2 6" id="KW-0813">Transport</keyword>
<feature type="domain" description="AAA+ ATPase" evidence="7">
    <location>
        <begin position="244"/>
        <end position="391"/>
    </location>
</feature>
<gene>
    <name evidence="8" type="ORF">SteCoe_33678</name>
</gene>
<dbReference type="FunFam" id="1.10.8.60:FF:000115">
    <property type="entry name" value="N-ethylmaleimide-sensitive fusion protein, putative"/>
    <property type="match status" value="1"/>
</dbReference>
<dbReference type="GO" id="GO:0005524">
    <property type="term" value="F:ATP binding"/>
    <property type="evidence" value="ECO:0007669"/>
    <property type="project" value="UniProtKB-UniRule"/>
</dbReference>
<sequence>MNFKPVNLPTSDLAYSNKVFVSNNDYATLAAQYKKSPVYLEFNNYVFTVCPHDAVKEGLALSKFQRELMRISLTDTVYAKFFTIPDEFYLGSISIQAENLSKKKKLEVTEEELENKIRENFEGFVLNIGQTLLMEFQAVPIQLKIIKQTLIDLRQPDTKEESKSCTKGFLHTQTSFIIESTSETTLKNLAQSKLRAINIFDESRFNFEELGIGGLDREFALIFRRAFASRLFPPQVVKKLGIQHVRGMLLYGPPGTGKTLIARQIAKCLKAREPKIVNGPEVFDKYVGQTEQNIRDLFKEAEQEQEKMGDKSKLHIIVLDEIDAICRPRGTVSGGTNVHDTAVNQLLSKIDGVNSLNNILLIGMTNRKDMIDEAILRPGRLEMHVEISLPDEAGRVQILNIHTKTMRENNILNRDVDIPLLAKLTKNYSGAEIAGLVKATASHVFNREIDFDNLGKELNIENLKVSQSDFMAALKDIKPQFGVDEEDITRYIRGGIIDYGETFRHLYKTLQMLINQVKNSDQTPLLSVLLEGPSGTGKTAIAAKIALESGFSYVKVVSPENYVGYTESGKVNAIAKIFDDAYKSPLSLIVLDNIERLIEYVNSGPRFSNSILQAILILTKKIPPKTERRIMIIGTTSMASFLEDLDLVRSFNVVLEVKKLQEPRELSNVLKHYKVPREESDKVRSSGIQVSIKTLLLAIEMTIQGGVAFSSEKFLDCMNSILL</sequence>
<dbReference type="InterPro" id="IPR029067">
    <property type="entry name" value="CDC48_domain_2-like_sf"/>
</dbReference>
<evidence type="ECO:0000313" key="8">
    <source>
        <dbReference type="EMBL" id="OMJ68775.1"/>
    </source>
</evidence>
<dbReference type="Gene3D" id="3.10.330.10">
    <property type="match status" value="1"/>
</dbReference>
<dbReference type="Pfam" id="PF00004">
    <property type="entry name" value="AAA"/>
    <property type="match status" value="2"/>
</dbReference>
<dbReference type="SUPFAM" id="SSF54585">
    <property type="entry name" value="Cdc48 domain 2-like"/>
    <property type="match status" value="1"/>
</dbReference>
<comment type="subcellular location">
    <subcellularLocation>
        <location evidence="6">Cytoplasm</location>
    </subcellularLocation>
</comment>
<evidence type="ECO:0000256" key="3">
    <source>
        <dbReference type="ARBA" id="ARBA00022741"/>
    </source>
</evidence>
<evidence type="ECO:0000256" key="1">
    <source>
        <dbReference type="ARBA" id="ARBA00006914"/>
    </source>
</evidence>
<keyword evidence="6" id="KW-0963">Cytoplasm</keyword>
<name>A0A1R2AWF4_9CILI</name>
<keyword evidence="9" id="KW-1185">Reference proteome</keyword>
<comment type="catalytic activity">
    <reaction evidence="6">
        <text>ATP + H2O = ADP + phosphate + H(+)</text>
        <dbReference type="Rhea" id="RHEA:13065"/>
        <dbReference type="ChEBI" id="CHEBI:15377"/>
        <dbReference type="ChEBI" id="CHEBI:15378"/>
        <dbReference type="ChEBI" id="CHEBI:30616"/>
        <dbReference type="ChEBI" id="CHEBI:43474"/>
        <dbReference type="ChEBI" id="CHEBI:456216"/>
        <dbReference type="EC" id="3.6.4.6"/>
    </reaction>
</comment>
<keyword evidence="4 6" id="KW-0067">ATP-binding</keyword>
<feature type="domain" description="AAA+ ATPase" evidence="7">
    <location>
        <begin position="524"/>
        <end position="661"/>
    </location>
</feature>
<proteinExistence type="inferred from homology"/>
<keyword evidence="3 6" id="KW-0547">Nucleotide-binding</keyword>
<evidence type="ECO:0000256" key="2">
    <source>
        <dbReference type="ARBA" id="ARBA00022448"/>
    </source>
</evidence>
<evidence type="ECO:0000256" key="6">
    <source>
        <dbReference type="RuleBase" id="RU367045"/>
    </source>
</evidence>
<keyword evidence="5 6" id="KW-0653">Protein transport</keyword>
<dbReference type="GO" id="GO:0005795">
    <property type="term" value="C:Golgi stack"/>
    <property type="evidence" value="ECO:0007669"/>
    <property type="project" value="TreeGrafter"/>
</dbReference>
<organism evidence="8 9">
    <name type="scientific">Stentor coeruleus</name>
    <dbReference type="NCBI Taxonomy" id="5963"/>
    <lineage>
        <taxon>Eukaryota</taxon>
        <taxon>Sar</taxon>
        <taxon>Alveolata</taxon>
        <taxon>Ciliophora</taxon>
        <taxon>Postciliodesmatophora</taxon>
        <taxon>Heterotrichea</taxon>
        <taxon>Heterotrichida</taxon>
        <taxon>Stentoridae</taxon>
        <taxon>Stentor</taxon>
    </lineage>
</organism>
<dbReference type="Gene3D" id="1.10.8.60">
    <property type="match status" value="1"/>
</dbReference>
<dbReference type="PROSITE" id="PS00674">
    <property type="entry name" value="AAA"/>
    <property type="match status" value="1"/>
</dbReference>
<dbReference type="PANTHER" id="PTHR23078:SF3">
    <property type="entry name" value="VESICLE-FUSING ATPASE"/>
    <property type="match status" value="1"/>
</dbReference>
<dbReference type="EMBL" id="MPUH01001283">
    <property type="protein sequence ID" value="OMJ68775.1"/>
    <property type="molecule type" value="Genomic_DNA"/>
</dbReference>
<dbReference type="GO" id="GO:0046872">
    <property type="term" value="F:metal ion binding"/>
    <property type="evidence" value="ECO:0007669"/>
    <property type="project" value="UniProtKB-UniRule"/>
</dbReference>
<dbReference type="InterPro" id="IPR027417">
    <property type="entry name" value="P-loop_NTPase"/>
</dbReference>
<dbReference type="FunFam" id="3.40.50.300:FF:000187">
    <property type="entry name" value="Vesicular-fusion ATPase SEC18"/>
    <property type="match status" value="1"/>
</dbReference>
<dbReference type="GO" id="GO:0043001">
    <property type="term" value="P:Golgi to plasma membrane protein transport"/>
    <property type="evidence" value="ECO:0007669"/>
    <property type="project" value="TreeGrafter"/>
</dbReference>
<comment type="similarity">
    <text evidence="1 6">Belongs to the AAA ATPase family.</text>
</comment>
<keyword evidence="6" id="KW-0479">Metal-binding</keyword>
<accession>A0A1R2AWF4</accession>
<dbReference type="GO" id="GO:0035494">
    <property type="term" value="P:SNARE complex disassembly"/>
    <property type="evidence" value="ECO:0007669"/>
    <property type="project" value="InterPro"/>
</dbReference>
<dbReference type="InterPro" id="IPR003959">
    <property type="entry name" value="ATPase_AAA_core"/>
</dbReference>
<dbReference type="EC" id="3.6.4.6" evidence="6"/>
<dbReference type="AlphaFoldDB" id="A0A1R2AWF4"/>
<dbReference type="SUPFAM" id="SSF52540">
    <property type="entry name" value="P-loop containing nucleoside triphosphate hydrolases"/>
    <property type="match status" value="2"/>
</dbReference>
<dbReference type="GO" id="GO:0006891">
    <property type="term" value="P:intra-Golgi vesicle-mediated transport"/>
    <property type="evidence" value="ECO:0007669"/>
    <property type="project" value="TreeGrafter"/>
</dbReference>
<protein>
    <recommendedName>
        <fullName evidence="6">Vesicle-fusing ATPase</fullName>
        <ecNumber evidence="6">3.6.4.6</ecNumber>
    </recommendedName>
</protein>
<dbReference type="OrthoDB" id="9982946at2759"/>
<evidence type="ECO:0000256" key="5">
    <source>
        <dbReference type="ARBA" id="ARBA00022927"/>
    </source>
</evidence>
<dbReference type="SMART" id="SM00382">
    <property type="entry name" value="AAA"/>
    <property type="match status" value="2"/>
</dbReference>
<dbReference type="Gene3D" id="3.40.50.300">
    <property type="entry name" value="P-loop containing nucleotide triphosphate hydrolases"/>
    <property type="match status" value="2"/>
</dbReference>
<dbReference type="GO" id="GO:0016887">
    <property type="term" value="F:ATP hydrolysis activity"/>
    <property type="evidence" value="ECO:0007669"/>
    <property type="project" value="InterPro"/>
</dbReference>